<dbReference type="PANTHER" id="PTHR39431:SF1">
    <property type="entry name" value="FRPA_C-RELATED PROTEIN"/>
    <property type="match status" value="1"/>
</dbReference>
<dbReference type="AlphaFoldDB" id="A0A6F8PQH4"/>
<feature type="compositionally biased region" description="Polar residues" evidence="1">
    <location>
        <begin position="48"/>
        <end position="61"/>
    </location>
</feature>
<accession>A0A6F8PQH4</accession>
<reference evidence="3" key="1">
    <citation type="submission" date="2019-11" db="EMBL/GenBank/DDBJ databases">
        <title>Isolation and characterization of two novel species in the genus Thiomicrorhabdus.</title>
        <authorList>
            <person name="Mochizuki J."/>
            <person name="Kojima H."/>
            <person name="Fukui M."/>
        </authorList>
    </citation>
    <scope>NUCLEOTIDE SEQUENCE [LARGE SCALE GENOMIC DNA]</scope>
    <source>
        <strain evidence="3">AkT22</strain>
    </source>
</reference>
<dbReference type="PANTHER" id="PTHR39431">
    <property type="entry name" value="FRPA/C-RELATED PROTEIN"/>
    <property type="match status" value="1"/>
</dbReference>
<organism evidence="2 3">
    <name type="scientific">Thiosulfativibrio zosterae</name>
    <dbReference type="NCBI Taxonomy" id="2675053"/>
    <lineage>
        <taxon>Bacteria</taxon>
        <taxon>Pseudomonadati</taxon>
        <taxon>Pseudomonadota</taxon>
        <taxon>Gammaproteobacteria</taxon>
        <taxon>Thiotrichales</taxon>
        <taxon>Piscirickettsiaceae</taxon>
        <taxon>Thiosulfativibrio</taxon>
    </lineage>
</organism>
<evidence type="ECO:0000313" key="2">
    <source>
        <dbReference type="EMBL" id="BBP44371.1"/>
    </source>
</evidence>
<name>A0A6F8PQH4_9GAMM</name>
<dbReference type="EMBL" id="AP021888">
    <property type="protein sequence ID" value="BBP44371.1"/>
    <property type="molecule type" value="Genomic_DNA"/>
</dbReference>
<gene>
    <name evidence="2" type="ORF">THMIRHAT_21170</name>
</gene>
<evidence type="ECO:0000256" key="1">
    <source>
        <dbReference type="SAM" id="MobiDB-lite"/>
    </source>
</evidence>
<proteinExistence type="predicted"/>
<dbReference type="KEGG" id="tzo:THMIRHAT_21170"/>
<evidence type="ECO:0000313" key="3">
    <source>
        <dbReference type="Proteomes" id="UP000501466"/>
    </source>
</evidence>
<evidence type="ECO:0008006" key="4">
    <source>
        <dbReference type="Google" id="ProtNLM"/>
    </source>
</evidence>
<sequence length="382" mass="42555">MKIHDQKIEFAMQHAAQQTQHRQTLKETFTNGQLTAKESQTEQHRSRQASASNVTSLNGQWQQHTLSAPKTEFFAPQKPSETAKNNQASPPKELPSALLKMIEVVEAMMERLTGKPYHLEIMGYQSTKPSTDTRENNPFNFANRSASQSPFFSGFNLQPLNQKGERITTLTDYQETETLTFKAQGQVTTQNGDTINFNFNSEMNRSFQTQASHTQESGLIFKDPLVVNFGGTPATLTLNKVQFDLDADGQQESMSWLNAGSGFLAWDRNQDGQINDGTELFGAQSGDGFADLQDWDEDGNGWIDENDSIFSQLQIWHKDTKGLDQLQGLLELNIGALYLQNTATPFTFKDPNNQTQGQVVSSGIFLNEQGGSGSLQQINLVV</sequence>
<feature type="region of interest" description="Disordered" evidence="1">
    <location>
        <begin position="31"/>
        <end position="61"/>
    </location>
</feature>
<dbReference type="RefSeq" id="WP_173292094.1">
    <property type="nucleotide sequence ID" value="NZ_AP021888.1"/>
</dbReference>
<dbReference type="Proteomes" id="UP000501466">
    <property type="component" value="Chromosome"/>
</dbReference>
<protein>
    <recommendedName>
        <fullName evidence="4">VCBS repeat-containing protein</fullName>
    </recommendedName>
</protein>
<keyword evidence="3" id="KW-1185">Reference proteome</keyword>